<dbReference type="EMBL" id="PKPP01016209">
    <property type="protein sequence ID" value="PWA37913.1"/>
    <property type="molecule type" value="Genomic_DNA"/>
</dbReference>
<organism evidence="1 2">
    <name type="scientific">Artemisia annua</name>
    <name type="common">Sweet wormwood</name>
    <dbReference type="NCBI Taxonomy" id="35608"/>
    <lineage>
        <taxon>Eukaryota</taxon>
        <taxon>Viridiplantae</taxon>
        <taxon>Streptophyta</taxon>
        <taxon>Embryophyta</taxon>
        <taxon>Tracheophyta</taxon>
        <taxon>Spermatophyta</taxon>
        <taxon>Magnoliopsida</taxon>
        <taxon>eudicotyledons</taxon>
        <taxon>Gunneridae</taxon>
        <taxon>Pentapetalae</taxon>
        <taxon>asterids</taxon>
        <taxon>campanulids</taxon>
        <taxon>Asterales</taxon>
        <taxon>Asteraceae</taxon>
        <taxon>Asteroideae</taxon>
        <taxon>Anthemideae</taxon>
        <taxon>Artemisiinae</taxon>
        <taxon>Artemisia</taxon>
    </lineage>
</organism>
<dbReference type="PANTHER" id="PTHR35282">
    <property type="entry name" value="F5D14.24 PROTEIN"/>
    <property type="match status" value="1"/>
</dbReference>
<keyword evidence="2" id="KW-1185">Reference proteome</keyword>
<sequence>MGASVMSLVKPHPDGLCCLVDELWFSHVMFGIFLTITRRQLPLFIVGSWSYRYMAERKVGSDVAVDLTRESLIALSYSLPDSDLPPTELPKNVKSVTEAVNTDEKDEVRCGLISISYAESPDTKDSPVSPKKNKG</sequence>
<evidence type="ECO:0000313" key="2">
    <source>
        <dbReference type="Proteomes" id="UP000245207"/>
    </source>
</evidence>
<comment type="caution">
    <text evidence="1">The sequence shown here is derived from an EMBL/GenBank/DDBJ whole genome shotgun (WGS) entry which is preliminary data.</text>
</comment>
<name>A0A2U1KMQ1_ARTAN</name>
<dbReference type="Pfam" id="PF21737">
    <property type="entry name" value="DUF6865"/>
    <property type="match status" value="1"/>
</dbReference>
<dbReference type="InterPro" id="IPR049198">
    <property type="entry name" value="DUF6865"/>
</dbReference>
<dbReference type="PANTHER" id="PTHR35282:SF2">
    <property type="entry name" value="F5D14.24 PROTEIN"/>
    <property type="match status" value="1"/>
</dbReference>
<dbReference type="OrthoDB" id="632588at2759"/>
<gene>
    <name evidence="1" type="ORF">CTI12_AA586260</name>
</gene>
<evidence type="ECO:0000313" key="1">
    <source>
        <dbReference type="EMBL" id="PWA37913.1"/>
    </source>
</evidence>
<protein>
    <submittedName>
        <fullName evidence="1">Uncharacterized protein</fullName>
    </submittedName>
</protein>
<reference evidence="1 2" key="1">
    <citation type="journal article" date="2018" name="Mol. Plant">
        <title>The genome of Artemisia annua provides insight into the evolution of Asteraceae family and artemisinin biosynthesis.</title>
        <authorList>
            <person name="Shen Q."/>
            <person name="Zhang L."/>
            <person name="Liao Z."/>
            <person name="Wang S."/>
            <person name="Yan T."/>
            <person name="Shi P."/>
            <person name="Liu M."/>
            <person name="Fu X."/>
            <person name="Pan Q."/>
            <person name="Wang Y."/>
            <person name="Lv Z."/>
            <person name="Lu X."/>
            <person name="Zhang F."/>
            <person name="Jiang W."/>
            <person name="Ma Y."/>
            <person name="Chen M."/>
            <person name="Hao X."/>
            <person name="Li L."/>
            <person name="Tang Y."/>
            <person name="Lv G."/>
            <person name="Zhou Y."/>
            <person name="Sun X."/>
            <person name="Brodelius P.E."/>
            <person name="Rose J.K.C."/>
            <person name="Tang K."/>
        </authorList>
    </citation>
    <scope>NUCLEOTIDE SEQUENCE [LARGE SCALE GENOMIC DNA]</scope>
    <source>
        <strain evidence="2">cv. Huhao1</strain>
        <tissue evidence="1">Leaf</tissue>
    </source>
</reference>
<accession>A0A2U1KMQ1</accession>
<dbReference type="Proteomes" id="UP000245207">
    <property type="component" value="Unassembled WGS sequence"/>
</dbReference>
<dbReference type="AlphaFoldDB" id="A0A2U1KMQ1"/>
<proteinExistence type="predicted"/>